<evidence type="ECO:0000256" key="1">
    <source>
        <dbReference type="SAM" id="MobiDB-lite"/>
    </source>
</evidence>
<gene>
    <name evidence="2" type="ORF">B5V51_13398</name>
</gene>
<feature type="compositionally biased region" description="Acidic residues" evidence="1">
    <location>
        <begin position="79"/>
        <end position="88"/>
    </location>
</feature>
<feature type="region of interest" description="Disordered" evidence="1">
    <location>
        <begin position="70"/>
        <end position="139"/>
    </location>
</feature>
<accession>A0A2A4JRE7</accession>
<dbReference type="AlphaFoldDB" id="A0A2A4JRE7"/>
<feature type="compositionally biased region" description="Basic and acidic residues" evidence="1">
    <location>
        <begin position="109"/>
        <end position="132"/>
    </location>
</feature>
<reference evidence="2" key="1">
    <citation type="submission" date="2017-09" db="EMBL/GenBank/DDBJ databases">
        <title>Contemporary evolution of a Lepidopteran species, Heliothis virescens, in response to modern agricultural practices.</title>
        <authorList>
            <person name="Fritz M.L."/>
            <person name="Deyonke A.M."/>
            <person name="Papanicolaou A."/>
            <person name="Micinski S."/>
            <person name="Westbrook J."/>
            <person name="Gould F."/>
        </authorList>
    </citation>
    <scope>NUCLEOTIDE SEQUENCE [LARGE SCALE GENOMIC DNA]</scope>
    <source>
        <strain evidence="2">HvINT-</strain>
        <tissue evidence="2">Whole body</tissue>
    </source>
</reference>
<evidence type="ECO:0000313" key="2">
    <source>
        <dbReference type="EMBL" id="PCG74389.1"/>
    </source>
</evidence>
<feature type="compositionally biased region" description="Polar residues" evidence="1">
    <location>
        <begin position="97"/>
        <end position="108"/>
    </location>
</feature>
<sequence>MDLQKVGDVIFNNEKYNILKPTVHVITDYFKEHMLRTEKKESPDTRIFIDHNGFRHTWSGFGKKTKSLRKTDLNHMDGNVEETTDVTEDNVTPNADLKTTTNAANYSNEDSKNSETNEQEVNKTSEENKEDSSNASLESKKTTTTLNIFRAVLDKNLNLGLKHKVEPVKKAKKLTRLEKKSAQISKERIKERPEIETKTGKERTIAKTTFFCPFLGVITMSAFID</sequence>
<organism evidence="2">
    <name type="scientific">Heliothis virescens</name>
    <name type="common">Tobacco budworm moth</name>
    <dbReference type="NCBI Taxonomy" id="7102"/>
    <lineage>
        <taxon>Eukaryota</taxon>
        <taxon>Metazoa</taxon>
        <taxon>Ecdysozoa</taxon>
        <taxon>Arthropoda</taxon>
        <taxon>Hexapoda</taxon>
        <taxon>Insecta</taxon>
        <taxon>Pterygota</taxon>
        <taxon>Neoptera</taxon>
        <taxon>Endopterygota</taxon>
        <taxon>Lepidoptera</taxon>
        <taxon>Glossata</taxon>
        <taxon>Ditrysia</taxon>
        <taxon>Noctuoidea</taxon>
        <taxon>Noctuidae</taxon>
        <taxon>Heliothinae</taxon>
        <taxon>Heliothis</taxon>
    </lineage>
</organism>
<protein>
    <submittedName>
        <fullName evidence="2">Uncharacterized protein</fullName>
    </submittedName>
</protein>
<proteinExistence type="predicted"/>
<dbReference type="EMBL" id="NWSH01000757">
    <property type="protein sequence ID" value="PCG74389.1"/>
    <property type="molecule type" value="Genomic_DNA"/>
</dbReference>
<name>A0A2A4JRE7_HELVI</name>
<comment type="caution">
    <text evidence="2">The sequence shown here is derived from an EMBL/GenBank/DDBJ whole genome shotgun (WGS) entry which is preliminary data.</text>
</comment>